<gene>
    <name evidence="12" type="ORF">Cs308_0473</name>
</gene>
<dbReference type="Pfam" id="PF05697">
    <property type="entry name" value="Trigger_N"/>
    <property type="match status" value="1"/>
</dbReference>
<keyword evidence="6" id="KW-0697">Rotamase</keyword>
<evidence type="ECO:0000259" key="11">
    <source>
        <dbReference type="Pfam" id="PF05698"/>
    </source>
</evidence>
<dbReference type="AlphaFoldDB" id="A0A1A9HX79"/>
<evidence type="ECO:0000256" key="8">
    <source>
        <dbReference type="ARBA" id="ARBA00023235"/>
    </source>
</evidence>
<dbReference type="RefSeq" id="WP_066482103.1">
    <property type="nucleotide sequence ID" value="NZ_CP014639.1"/>
</dbReference>
<dbReference type="OrthoDB" id="9767721at2"/>
<dbReference type="STRING" id="1806891.Cs308_0473"/>
<dbReference type="EMBL" id="CP014639">
    <property type="protein sequence ID" value="ANH78644.1"/>
    <property type="molecule type" value="Genomic_DNA"/>
</dbReference>
<dbReference type="PIRSF" id="PIRSF003095">
    <property type="entry name" value="Trigger_factor"/>
    <property type="match status" value="1"/>
</dbReference>
<comment type="subcellular location">
    <subcellularLocation>
        <location evidence="2">Cytoplasm</location>
    </subcellularLocation>
</comment>
<dbReference type="InterPro" id="IPR005215">
    <property type="entry name" value="Trig_fac"/>
</dbReference>
<evidence type="ECO:0000256" key="5">
    <source>
        <dbReference type="ARBA" id="ARBA00016902"/>
    </source>
</evidence>
<evidence type="ECO:0000256" key="9">
    <source>
        <dbReference type="ARBA" id="ARBA00029986"/>
    </source>
</evidence>
<dbReference type="Proteomes" id="UP000078162">
    <property type="component" value="Chromosome"/>
</dbReference>
<keyword evidence="12" id="KW-0131">Cell cycle</keyword>
<dbReference type="InterPro" id="IPR027304">
    <property type="entry name" value="Trigger_fact/SurA_dom_sf"/>
</dbReference>
<evidence type="ECO:0000256" key="3">
    <source>
        <dbReference type="ARBA" id="ARBA00005464"/>
    </source>
</evidence>
<keyword evidence="12" id="KW-0132">Cell division</keyword>
<dbReference type="SUPFAM" id="SSF109998">
    <property type="entry name" value="Triger factor/SurA peptide-binding domain-like"/>
    <property type="match status" value="1"/>
</dbReference>
<dbReference type="PATRIC" id="fig|1806891.3.peg.464"/>
<dbReference type="PANTHER" id="PTHR30560:SF3">
    <property type="entry name" value="TRIGGER FACTOR-LIKE PROTEIN TIG, CHLOROPLASTIC"/>
    <property type="match status" value="1"/>
</dbReference>
<dbReference type="Gene3D" id="1.10.3120.10">
    <property type="entry name" value="Trigger factor, C-terminal domain"/>
    <property type="match status" value="1"/>
</dbReference>
<keyword evidence="13" id="KW-1185">Reference proteome</keyword>
<evidence type="ECO:0000313" key="12">
    <source>
        <dbReference type="EMBL" id="ANH78644.1"/>
    </source>
</evidence>
<dbReference type="GO" id="GO:0051301">
    <property type="term" value="P:cell division"/>
    <property type="evidence" value="ECO:0007669"/>
    <property type="project" value="UniProtKB-KW"/>
</dbReference>
<evidence type="ECO:0000256" key="1">
    <source>
        <dbReference type="ARBA" id="ARBA00000971"/>
    </source>
</evidence>
<dbReference type="Pfam" id="PF05698">
    <property type="entry name" value="Trigger_C"/>
    <property type="match status" value="1"/>
</dbReference>
<dbReference type="InterPro" id="IPR046357">
    <property type="entry name" value="PPIase_dom_sf"/>
</dbReference>
<dbReference type="GO" id="GO:0043335">
    <property type="term" value="P:protein unfolding"/>
    <property type="evidence" value="ECO:0007669"/>
    <property type="project" value="TreeGrafter"/>
</dbReference>
<feature type="domain" description="Trigger factor C-terminal" evidence="11">
    <location>
        <begin position="271"/>
        <end position="427"/>
    </location>
</feature>
<evidence type="ECO:0000256" key="6">
    <source>
        <dbReference type="ARBA" id="ARBA00023110"/>
    </source>
</evidence>
<dbReference type="KEGG" id="csaz:Cs308_0473"/>
<proteinExistence type="inferred from homology"/>
<accession>A0A1A9HX79</accession>
<dbReference type="GO" id="GO:0015031">
    <property type="term" value="P:protein transport"/>
    <property type="evidence" value="ECO:0007669"/>
    <property type="project" value="InterPro"/>
</dbReference>
<name>A0A1A9HX79_9CHLA</name>
<dbReference type="InterPro" id="IPR008880">
    <property type="entry name" value="Trigger_fac_C"/>
</dbReference>
<dbReference type="InterPro" id="IPR036611">
    <property type="entry name" value="Trigger_fac_ribosome-bd_sf"/>
</dbReference>
<organism evidence="12 13">
    <name type="scientific">Candidatus Chlamydia sanziniae</name>
    <dbReference type="NCBI Taxonomy" id="1806891"/>
    <lineage>
        <taxon>Bacteria</taxon>
        <taxon>Pseudomonadati</taxon>
        <taxon>Chlamydiota</taxon>
        <taxon>Chlamydiia</taxon>
        <taxon>Chlamydiales</taxon>
        <taxon>Chlamydiaceae</taxon>
        <taxon>Chlamydia/Chlamydophila group</taxon>
        <taxon>Chlamydia</taxon>
    </lineage>
</organism>
<dbReference type="NCBIfam" id="TIGR00115">
    <property type="entry name" value="tig"/>
    <property type="match status" value="1"/>
</dbReference>
<dbReference type="Gene3D" id="3.30.70.1050">
    <property type="entry name" value="Trigger factor ribosome-binding domain"/>
    <property type="match status" value="1"/>
</dbReference>
<feature type="domain" description="Trigger factor ribosome-binding bacterial" evidence="10">
    <location>
        <begin position="12"/>
        <end position="156"/>
    </location>
</feature>
<comment type="similarity">
    <text evidence="3">Belongs to the FKBP-type PPIase family. Tig subfamily.</text>
</comment>
<evidence type="ECO:0000313" key="13">
    <source>
        <dbReference type="Proteomes" id="UP000078162"/>
    </source>
</evidence>
<dbReference type="GO" id="GO:0044183">
    <property type="term" value="F:protein folding chaperone"/>
    <property type="evidence" value="ECO:0007669"/>
    <property type="project" value="TreeGrafter"/>
</dbReference>
<keyword evidence="8" id="KW-0413">Isomerase</keyword>
<dbReference type="EC" id="5.2.1.8" evidence="4"/>
<dbReference type="Gene3D" id="3.10.50.40">
    <property type="match status" value="1"/>
</dbReference>
<dbReference type="PANTHER" id="PTHR30560">
    <property type="entry name" value="TRIGGER FACTOR CHAPERONE AND PEPTIDYL-PROLYL CIS/TRANS ISOMERASE"/>
    <property type="match status" value="1"/>
</dbReference>
<dbReference type="InterPro" id="IPR008881">
    <property type="entry name" value="Trigger_fac_ribosome-bd_bac"/>
</dbReference>
<evidence type="ECO:0000256" key="4">
    <source>
        <dbReference type="ARBA" id="ARBA00013194"/>
    </source>
</evidence>
<evidence type="ECO:0000256" key="2">
    <source>
        <dbReference type="ARBA" id="ARBA00004496"/>
    </source>
</evidence>
<dbReference type="GO" id="GO:0005737">
    <property type="term" value="C:cytoplasm"/>
    <property type="evidence" value="ECO:0007669"/>
    <property type="project" value="UniProtKB-SubCell"/>
</dbReference>
<dbReference type="GO" id="GO:0043022">
    <property type="term" value="F:ribosome binding"/>
    <property type="evidence" value="ECO:0007669"/>
    <property type="project" value="TreeGrafter"/>
</dbReference>
<sequence length="443" mass="49867">MLRNLSNEQFSVDLEESPGCVVSAKVKTSSERVNKLHKQALKKVKKDITLPGFRKGKAPDNLIISRYPEPVRKTLNELLIQDSYHALSIVGDRRPLSPKAIQSTSVTKANLKEGGQVEFTYEAFPRIPKIHWESFSLPAAPSITEVSEEDFKKGLTSIAFFFATKTSVARLSQEGDYISLSLHITKAKSPSSSIAIFDNKYFKLSEEEMTDAFKAKFVGVASGHQVIEYVSSPEIQAFLNGDTLIFTVNAVIEVIVPELDDEKARQLQANSLEDLQAKLRIQLEKQAKNTQFQQHFAAAENALAMMVDFELPTTLIKERITMLTREKLLNARLIQYYSDEELEARKSELLKEAEEEAKKALKLLFLTQKIFIDEQLTISREELQYMMDVCSKERFGAQPPKDISNEILQELITAARDRLTYHKAIENAIAKAAGSTETTSVIV</sequence>
<dbReference type="InterPro" id="IPR037041">
    <property type="entry name" value="Trigger_fac_C_sf"/>
</dbReference>
<protein>
    <recommendedName>
        <fullName evidence="5">Trigger factor</fullName>
        <ecNumber evidence="4">5.2.1.8</ecNumber>
    </recommendedName>
    <alternativeName>
        <fullName evidence="9">PPIase</fullName>
    </alternativeName>
</protein>
<dbReference type="SUPFAM" id="SSF102735">
    <property type="entry name" value="Trigger factor ribosome-binding domain"/>
    <property type="match status" value="1"/>
</dbReference>
<evidence type="ECO:0000256" key="7">
    <source>
        <dbReference type="ARBA" id="ARBA00023186"/>
    </source>
</evidence>
<evidence type="ECO:0000259" key="10">
    <source>
        <dbReference type="Pfam" id="PF05697"/>
    </source>
</evidence>
<dbReference type="GO" id="GO:0051083">
    <property type="term" value="P:'de novo' cotranslational protein folding"/>
    <property type="evidence" value="ECO:0007669"/>
    <property type="project" value="TreeGrafter"/>
</dbReference>
<comment type="catalytic activity">
    <reaction evidence="1">
        <text>[protein]-peptidylproline (omega=180) = [protein]-peptidylproline (omega=0)</text>
        <dbReference type="Rhea" id="RHEA:16237"/>
        <dbReference type="Rhea" id="RHEA-COMP:10747"/>
        <dbReference type="Rhea" id="RHEA-COMP:10748"/>
        <dbReference type="ChEBI" id="CHEBI:83833"/>
        <dbReference type="ChEBI" id="CHEBI:83834"/>
        <dbReference type="EC" id="5.2.1.8"/>
    </reaction>
</comment>
<dbReference type="GO" id="GO:0003755">
    <property type="term" value="F:peptidyl-prolyl cis-trans isomerase activity"/>
    <property type="evidence" value="ECO:0007669"/>
    <property type="project" value="UniProtKB-KW"/>
</dbReference>
<keyword evidence="7" id="KW-0143">Chaperone</keyword>
<reference evidence="13" key="1">
    <citation type="submission" date="2016-03" db="EMBL/GenBank/DDBJ databases">
        <title>Culture-independent genomics supports pathogen discovery for uncultivable bacteria within the genus Chlamydia.</title>
        <authorList>
            <person name="Taylor-Brown A."/>
            <person name="Bachmann N.L."/>
            <person name="Borel N."/>
            <person name="Polkinghorne A."/>
        </authorList>
    </citation>
    <scope>NUCLEOTIDE SEQUENCE [LARGE SCALE GENOMIC DNA]</scope>
    <source>
        <strain evidence="13">2742-308</strain>
    </source>
</reference>